<sequence>MRQQCAARFHNIMIFLCAASCGECLATVHNRNKLIRSSLKNIPVFRCNLTYWCFMHQILYYCS</sequence>
<dbReference type="EMBL" id="JZSH01000269">
    <property type="protein sequence ID" value="KJF76699.1"/>
    <property type="molecule type" value="Genomic_DNA"/>
</dbReference>
<protein>
    <submittedName>
        <fullName evidence="1">Uncharacterized protein</fullName>
    </submittedName>
</protein>
<dbReference type="AlphaFoldDB" id="A0A0D8L4Q1"/>
<reference evidence="1 2" key="1">
    <citation type="submission" date="2015-02" db="EMBL/GenBank/DDBJ databases">
        <title>Whole genome shotgun sequencing of cultured foodborne pathogen.</title>
        <authorList>
            <person name="Timme R."/>
            <person name="Allard M.W."/>
            <person name="Strain E."/>
            <person name="Evans P.S."/>
            <person name="Brown E."/>
        </authorList>
    </citation>
    <scope>NUCLEOTIDE SEQUENCE [LARGE SCALE GENOMIC DNA]</scope>
    <source>
        <strain evidence="1 2">GCSL-TSO-24</strain>
    </source>
</reference>
<accession>A0A0D8L4Q1</accession>
<dbReference type="Proteomes" id="UP000032582">
    <property type="component" value="Unassembled WGS sequence"/>
</dbReference>
<name>A0A0D8L4Q1_MORMO</name>
<evidence type="ECO:0000313" key="1">
    <source>
        <dbReference type="EMBL" id="KJF76699.1"/>
    </source>
</evidence>
<gene>
    <name evidence="1" type="ORF">UA45_17170</name>
</gene>
<evidence type="ECO:0000313" key="2">
    <source>
        <dbReference type="Proteomes" id="UP000032582"/>
    </source>
</evidence>
<comment type="caution">
    <text evidence="1">The sequence shown here is derived from an EMBL/GenBank/DDBJ whole genome shotgun (WGS) entry which is preliminary data.</text>
</comment>
<dbReference type="PATRIC" id="fig|582.24.peg.5496"/>
<proteinExistence type="predicted"/>
<organism evidence="1 2">
    <name type="scientific">Morganella morganii</name>
    <name type="common">Proteus morganii</name>
    <dbReference type="NCBI Taxonomy" id="582"/>
    <lineage>
        <taxon>Bacteria</taxon>
        <taxon>Pseudomonadati</taxon>
        <taxon>Pseudomonadota</taxon>
        <taxon>Gammaproteobacteria</taxon>
        <taxon>Enterobacterales</taxon>
        <taxon>Morganellaceae</taxon>
        <taxon>Morganella</taxon>
    </lineage>
</organism>